<evidence type="ECO:0000313" key="2">
    <source>
        <dbReference type="Proteomes" id="UP000827092"/>
    </source>
</evidence>
<proteinExistence type="predicted"/>
<reference evidence="1 2" key="1">
    <citation type="journal article" date="2022" name="Nat. Ecol. Evol.">
        <title>A masculinizing supergene underlies an exaggerated male reproductive morph in a spider.</title>
        <authorList>
            <person name="Hendrickx F."/>
            <person name="De Corte Z."/>
            <person name="Sonet G."/>
            <person name="Van Belleghem S.M."/>
            <person name="Kostlbacher S."/>
            <person name="Vangestel C."/>
        </authorList>
    </citation>
    <scope>NUCLEOTIDE SEQUENCE [LARGE SCALE GENOMIC DNA]</scope>
    <source>
        <strain evidence="1">W744_W776</strain>
    </source>
</reference>
<organism evidence="1 2">
    <name type="scientific">Oedothorax gibbosus</name>
    <dbReference type="NCBI Taxonomy" id="931172"/>
    <lineage>
        <taxon>Eukaryota</taxon>
        <taxon>Metazoa</taxon>
        <taxon>Ecdysozoa</taxon>
        <taxon>Arthropoda</taxon>
        <taxon>Chelicerata</taxon>
        <taxon>Arachnida</taxon>
        <taxon>Araneae</taxon>
        <taxon>Araneomorphae</taxon>
        <taxon>Entelegynae</taxon>
        <taxon>Araneoidea</taxon>
        <taxon>Linyphiidae</taxon>
        <taxon>Erigoninae</taxon>
        <taxon>Oedothorax</taxon>
    </lineage>
</organism>
<sequence>MWHPCPSSLTLCPLTTAGGHPTSGVDELKKLFWSSHQHTLERHGGLFLSEPEAKFAKCMGQTTHRAMTRKDIGTTWRRLIGNFSKEKVLLGDRQLLKEEIRNWFFYIQ</sequence>
<name>A0AAV6UAW6_9ARAC</name>
<accession>A0AAV6UAW6</accession>
<dbReference type="EMBL" id="JAFNEN010000513">
    <property type="protein sequence ID" value="KAG8181470.1"/>
    <property type="molecule type" value="Genomic_DNA"/>
</dbReference>
<evidence type="ECO:0000313" key="1">
    <source>
        <dbReference type="EMBL" id="KAG8181470.1"/>
    </source>
</evidence>
<comment type="caution">
    <text evidence="1">The sequence shown here is derived from an EMBL/GenBank/DDBJ whole genome shotgun (WGS) entry which is preliminary data.</text>
</comment>
<dbReference type="Proteomes" id="UP000827092">
    <property type="component" value="Unassembled WGS sequence"/>
</dbReference>
<dbReference type="AlphaFoldDB" id="A0AAV6UAW6"/>
<keyword evidence="2" id="KW-1185">Reference proteome</keyword>
<protein>
    <submittedName>
        <fullName evidence="1">Uncharacterized protein</fullName>
    </submittedName>
</protein>
<gene>
    <name evidence="1" type="ORF">JTE90_016558</name>
</gene>